<keyword evidence="5" id="KW-1185">Reference proteome</keyword>
<comment type="similarity">
    <text evidence="1">Belongs to the Mu gp47/PBSX XkdT family.</text>
</comment>
<gene>
    <name evidence="4" type="ORF">GND95_08610</name>
</gene>
<feature type="domain" description="Baseplate J-like central" evidence="2">
    <location>
        <begin position="182"/>
        <end position="262"/>
    </location>
</feature>
<dbReference type="InterPro" id="IPR058530">
    <property type="entry name" value="Baseplate_J-like_C"/>
</dbReference>
<evidence type="ECO:0000313" key="4">
    <source>
        <dbReference type="EMBL" id="KAE9633707.1"/>
    </source>
</evidence>
<evidence type="ECO:0000259" key="3">
    <source>
        <dbReference type="Pfam" id="PF26079"/>
    </source>
</evidence>
<feature type="domain" description="Baseplate J-like C-terminal" evidence="3">
    <location>
        <begin position="268"/>
        <end position="356"/>
    </location>
</feature>
<comment type="caution">
    <text evidence="4">The sequence shown here is derived from an EMBL/GenBank/DDBJ whole genome shotgun (WGS) entry which is preliminary data.</text>
</comment>
<dbReference type="AlphaFoldDB" id="A0A7C8LE82"/>
<sequence>MYEDMTFENILNRMLSRIPDNVDKREGSIIYDALAPAAAELAIAYIQLDVILNETFADTASREYLIRRAAERGVNPYPATNAILKAVFEDGQNNPFDVPIGSRYSLDDTNYKVIEKIADGEYKLQCESAGVIGNQKFGTLIPIEYIPGLSTAELVELLVPGEDEEDTESLRQRYFNSLKSEAYGGNITDYIQKTNTIQGVGGTKVYPVWNGGGTVKLVIIDSEYNSPTEEMIDEVQTIIDPVSNSGEGVGIAPIGHKVTVVGVTEIPISISTNITFQSGFTWDDVKVLAEEKIKDYFKELRSTWADQETIVIRISQIEVRLLDVPGILDIYDTTLNGAATNLVLGADEIPVLDVITA</sequence>
<dbReference type="Pfam" id="PF26078">
    <property type="entry name" value="Baseplate_J_M"/>
    <property type="match status" value="1"/>
</dbReference>
<dbReference type="Pfam" id="PF26079">
    <property type="entry name" value="Baseplate_J_C"/>
    <property type="match status" value="1"/>
</dbReference>
<accession>A0A7C8LE82</accession>
<name>A0A7C8LE82_9FIRM</name>
<evidence type="ECO:0000259" key="2">
    <source>
        <dbReference type="Pfam" id="PF26078"/>
    </source>
</evidence>
<protein>
    <submittedName>
        <fullName evidence="4">Phage tail protein</fullName>
    </submittedName>
</protein>
<dbReference type="InterPro" id="IPR058531">
    <property type="entry name" value="Baseplate_J_M"/>
</dbReference>
<evidence type="ECO:0000313" key="5">
    <source>
        <dbReference type="Proteomes" id="UP000483018"/>
    </source>
</evidence>
<dbReference type="PANTHER" id="PTHR37829:SF3">
    <property type="entry name" value="PROTEIN JAYE-RELATED"/>
    <property type="match status" value="1"/>
</dbReference>
<dbReference type="InterPro" id="IPR052399">
    <property type="entry name" value="Phage_Baseplate_Assmbl_Protein"/>
</dbReference>
<organism evidence="4 5">
    <name type="scientific">Defluviitalea raffinosedens</name>
    <dbReference type="NCBI Taxonomy" id="1450156"/>
    <lineage>
        <taxon>Bacteria</taxon>
        <taxon>Bacillati</taxon>
        <taxon>Bacillota</taxon>
        <taxon>Clostridia</taxon>
        <taxon>Lachnospirales</taxon>
        <taxon>Defluviitaleaceae</taxon>
        <taxon>Defluviitalea</taxon>
    </lineage>
</organism>
<dbReference type="OrthoDB" id="2554267at2"/>
<evidence type="ECO:0000256" key="1">
    <source>
        <dbReference type="ARBA" id="ARBA00038087"/>
    </source>
</evidence>
<dbReference type="Proteomes" id="UP000483018">
    <property type="component" value="Unassembled WGS sequence"/>
</dbReference>
<dbReference type="PANTHER" id="PTHR37829">
    <property type="entry name" value="PHAGE-LIKE ELEMENT PBSX PROTEIN XKDT"/>
    <property type="match status" value="1"/>
</dbReference>
<dbReference type="EMBL" id="WSLF01000007">
    <property type="protein sequence ID" value="KAE9633707.1"/>
    <property type="molecule type" value="Genomic_DNA"/>
</dbReference>
<proteinExistence type="inferred from homology"/>
<reference evidence="4 5" key="1">
    <citation type="submission" date="2019-12" db="EMBL/GenBank/DDBJ databases">
        <title>Defluviitalea raffinosedens, isolated from a biogas fermenter, genome sequencing and characterization.</title>
        <authorList>
            <person name="Rettenmaier R."/>
            <person name="Schneider M."/>
            <person name="Neuhaus K."/>
            <person name="Liebl W."/>
            <person name="Zverlov V."/>
        </authorList>
    </citation>
    <scope>NUCLEOTIDE SEQUENCE [LARGE SCALE GENOMIC DNA]</scope>
    <source>
        <strain evidence="4 5">249c-K6</strain>
    </source>
</reference>